<dbReference type="OrthoDB" id="9761531at2"/>
<accession>A0A4Z0BJ32</accession>
<dbReference type="InterPro" id="IPR004477">
    <property type="entry name" value="ComEC_N"/>
</dbReference>
<dbReference type="InterPro" id="IPR004797">
    <property type="entry name" value="Competence_ComEC/Rec2"/>
</dbReference>
<keyword evidence="9" id="KW-1185">Reference proteome</keyword>
<feature type="transmembrane region" description="Helical" evidence="6">
    <location>
        <begin position="261"/>
        <end position="281"/>
    </location>
</feature>
<evidence type="ECO:0000256" key="2">
    <source>
        <dbReference type="ARBA" id="ARBA00022475"/>
    </source>
</evidence>
<feature type="transmembrane region" description="Helical" evidence="6">
    <location>
        <begin position="396"/>
        <end position="419"/>
    </location>
</feature>
<dbReference type="GO" id="GO:0005886">
    <property type="term" value="C:plasma membrane"/>
    <property type="evidence" value="ECO:0007669"/>
    <property type="project" value="UniProtKB-SubCell"/>
</dbReference>
<protein>
    <submittedName>
        <fullName evidence="8">DNA internalization-related competence protein ComEC/Rec2</fullName>
    </submittedName>
</protein>
<feature type="transmembrane region" description="Helical" evidence="6">
    <location>
        <begin position="293"/>
        <end position="315"/>
    </location>
</feature>
<evidence type="ECO:0000256" key="5">
    <source>
        <dbReference type="ARBA" id="ARBA00023136"/>
    </source>
</evidence>
<dbReference type="InterPro" id="IPR036866">
    <property type="entry name" value="RibonucZ/Hydroxyglut_hydro"/>
</dbReference>
<organism evidence="8 9">
    <name type="scientific">Ramlibacter rhizophilus</name>
    <dbReference type="NCBI Taxonomy" id="1781167"/>
    <lineage>
        <taxon>Bacteria</taxon>
        <taxon>Pseudomonadati</taxon>
        <taxon>Pseudomonadota</taxon>
        <taxon>Betaproteobacteria</taxon>
        <taxon>Burkholderiales</taxon>
        <taxon>Comamonadaceae</taxon>
        <taxon>Ramlibacter</taxon>
    </lineage>
</organism>
<dbReference type="Gene3D" id="3.60.15.10">
    <property type="entry name" value="Ribonuclease Z/Hydroxyacylglutathione hydrolase-like"/>
    <property type="match status" value="1"/>
</dbReference>
<dbReference type="PANTHER" id="PTHR30619">
    <property type="entry name" value="DNA INTERNALIZATION/COMPETENCE PROTEIN COMEC/REC2"/>
    <property type="match status" value="1"/>
</dbReference>
<dbReference type="InterPro" id="IPR052159">
    <property type="entry name" value="Competence_DNA_uptake"/>
</dbReference>
<dbReference type="SMART" id="SM00849">
    <property type="entry name" value="Lactamase_B"/>
    <property type="match status" value="1"/>
</dbReference>
<feature type="domain" description="Metallo-beta-lactamase" evidence="7">
    <location>
        <begin position="533"/>
        <end position="709"/>
    </location>
</feature>
<evidence type="ECO:0000259" key="7">
    <source>
        <dbReference type="SMART" id="SM00849"/>
    </source>
</evidence>
<proteinExistence type="predicted"/>
<evidence type="ECO:0000256" key="1">
    <source>
        <dbReference type="ARBA" id="ARBA00004651"/>
    </source>
</evidence>
<dbReference type="NCBIfam" id="TIGR00360">
    <property type="entry name" value="ComEC_N-term"/>
    <property type="match status" value="1"/>
</dbReference>
<evidence type="ECO:0000256" key="4">
    <source>
        <dbReference type="ARBA" id="ARBA00022989"/>
    </source>
</evidence>
<feature type="transmembrane region" description="Helical" evidence="6">
    <location>
        <begin position="344"/>
        <end position="362"/>
    </location>
</feature>
<feature type="transmembrane region" description="Helical" evidence="6">
    <location>
        <begin position="481"/>
        <end position="509"/>
    </location>
</feature>
<dbReference type="PANTHER" id="PTHR30619:SF1">
    <property type="entry name" value="RECOMBINATION PROTEIN 2"/>
    <property type="match status" value="1"/>
</dbReference>
<name>A0A4Z0BJ32_9BURK</name>
<keyword evidence="5 6" id="KW-0472">Membrane</keyword>
<keyword evidence="4 6" id="KW-1133">Transmembrane helix</keyword>
<keyword evidence="2" id="KW-1003">Cell membrane</keyword>
<evidence type="ECO:0000313" key="9">
    <source>
        <dbReference type="Proteomes" id="UP000297564"/>
    </source>
</evidence>
<comment type="subcellular location">
    <subcellularLocation>
        <location evidence="1">Cell membrane</location>
        <topology evidence="1">Multi-pass membrane protein</topology>
    </subcellularLocation>
</comment>
<keyword evidence="3 6" id="KW-0812">Transmembrane</keyword>
<dbReference type="EMBL" id="SMLL01000005">
    <property type="protein sequence ID" value="TFY98771.1"/>
    <property type="molecule type" value="Genomic_DNA"/>
</dbReference>
<evidence type="ECO:0000256" key="3">
    <source>
        <dbReference type="ARBA" id="ARBA00022692"/>
    </source>
</evidence>
<dbReference type="PROSITE" id="PS51257">
    <property type="entry name" value="PROKAR_LIPOPROTEIN"/>
    <property type="match status" value="1"/>
</dbReference>
<dbReference type="CDD" id="cd07731">
    <property type="entry name" value="ComA-like_MBL-fold"/>
    <property type="match status" value="1"/>
</dbReference>
<reference evidence="8 9" key="1">
    <citation type="submission" date="2019-03" db="EMBL/GenBank/DDBJ databases">
        <title>Ramlibacter rhizophilus CCTCC AB2015357, whole genome shotgun sequence.</title>
        <authorList>
            <person name="Zhang X."/>
            <person name="Feng G."/>
            <person name="Zhu H."/>
        </authorList>
    </citation>
    <scope>NUCLEOTIDE SEQUENCE [LARGE SCALE GENOMIC DNA]</scope>
    <source>
        <strain evidence="8 9">CCTCC AB2015357</strain>
    </source>
</reference>
<feature type="transmembrane region" description="Helical" evidence="6">
    <location>
        <begin position="425"/>
        <end position="447"/>
    </location>
</feature>
<feature type="transmembrane region" description="Helical" evidence="6">
    <location>
        <begin position="459"/>
        <end position="475"/>
    </location>
</feature>
<comment type="caution">
    <text evidence="8">The sequence shown here is derived from an EMBL/GenBank/DDBJ whole genome shotgun (WGS) entry which is preliminary data.</text>
</comment>
<dbReference type="SUPFAM" id="SSF56281">
    <property type="entry name" value="Metallo-hydrolase/oxidoreductase"/>
    <property type="match status" value="1"/>
</dbReference>
<gene>
    <name evidence="8" type="ORF">EZ242_14745</name>
</gene>
<dbReference type="Proteomes" id="UP000297564">
    <property type="component" value="Unassembled WGS sequence"/>
</dbReference>
<dbReference type="InterPro" id="IPR025405">
    <property type="entry name" value="DUF4131"/>
</dbReference>
<evidence type="ECO:0000313" key="8">
    <source>
        <dbReference type="EMBL" id="TFY98771.1"/>
    </source>
</evidence>
<dbReference type="GO" id="GO:0030420">
    <property type="term" value="P:establishment of competence for transformation"/>
    <property type="evidence" value="ECO:0007669"/>
    <property type="project" value="InterPro"/>
</dbReference>
<feature type="transmembrane region" description="Helical" evidence="6">
    <location>
        <begin position="32"/>
        <end position="50"/>
    </location>
</feature>
<dbReference type="InterPro" id="IPR001279">
    <property type="entry name" value="Metallo-B-lactamas"/>
</dbReference>
<dbReference type="NCBIfam" id="TIGR00361">
    <property type="entry name" value="ComEC_Rec2"/>
    <property type="match status" value="1"/>
</dbReference>
<dbReference type="RefSeq" id="WP_135285922.1">
    <property type="nucleotide sequence ID" value="NZ_SMLL01000005.1"/>
</dbReference>
<dbReference type="InterPro" id="IPR035681">
    <property type="entry name" value="ComA-like_MBL"/>
</dbReference>
<dbReference type="Pfam" id="PF00753">
    <property type="entry name" value="Lactamase_B"/>
    <property type="match status" value="1"/>
</dbReference>
<dbReference type="AlphaFoldDB" id="A0A4Z0BJ32"/>
<sequence>MGTGRGRGLAWMLAGVPIGAACQLQQAQLAPAWAWWAALAASAVVAILMASSRRPRATWAGRAALLLVVASASFTLTGLRATHYARGALPAGLEGRTVLVQGRVAAMPQRVEGGLRFLFEPDASARAGRAVELQGPFLLGWYAWPDRGAAAPLPVLRAGERWRLSVRLRAPHGQLNPHGFDHELSLWEQGVRATGYVVGTGERLDAGGPGIERARQSVRDAILARIADPASAGIVAALVVGDQRAILRADWDVFRATGVSHLVSISGLHITLFAWLATAALGRLWRCSSRLCLAVPAQHAGLLGGVLLAAAYAVFSGWGVPAQRTVWMLLAVSLLRLSGRQWPWPLVWLLAMAAVVLVDPWALVQPGFWLSFAAVGVLFARGAEPGGRLLGLLREQAVVTVALAPLTLLLFGQVSLIGLPANLLAVPWVTLVVTPLGLAGVLVPPLWDLAAVAVEGLGWVLRALAEVPGAVWQAATPPLLLAAFAAGGALLLVLPLPPALRVLGLPLLLPVLLWQSPRPPPGTFELLAADVGQGSAVLVRTARHALLYDTGPRWGPESEAGSRVLVPLLQALGERLDIVVVSHRDVDHIGGAPAVLAAQPGARLWSSIEADHPVAALRRPTRCEAGQRWQWDGVEFEFLHPAAADYEAGRQRPNALSCVLIVTAGGRSALLTGDIELAQERQLLARAAQSRSPDKPAPLQADFLLVPHHGSQTSSSAVFIEAVRPRLALVQAGWRNRFGHPAPGVLQRLREAGVELRSTVECGGATWSSAAPDRIDCERERRRRYWHHVPAESPG</sequence>
<evidence type="ECO:0000256" key="6">
    <source>
        <dbReference type="SAM" id="Phobius"/>
    </source>
</evidence>
<dbReference type="Pfam" id="PF13567">
    <property type="entry name" value="DUF4131"/>
    <property type="match status" value="1"/>
</dbReference>
<dbReference type="Pfam" id="PF03772">
    <property type="entry name" value="Competence"/>
    <property type="match status" value="1"/>
</dbReference>